<comment type="caution">
    <text evidence="4">The sequence shown here is derived from an EMBL/GenBank/DDBJ whole genome shotgun (WGS) entry which is preliminary data.</text>
</comment>
<dbReference type="AlphaFoldDB" id="Q1N5C2"/>
<dbReference type="InterPro" id="IPR002634">
    <property type="entry name" value="BolA"/>
</dbReference>
<dbReference type="HOGENOM" id="CLU_109462_3_1_6"/>
<dbReference type="FunFam" id="3.30.300.90:FF:000001">
    <property type="entry name" value="Transcriptional regulator BolA"/>
    <property type="match status" value="1"/>
</dbReference>
<dbReference type="STRING" id="207949.RED65_00335"/>
<evidence type="ECO:0000256" key="1">
    <source>
        <dbReference type="ARBA" id="ARBA00005578"/>
    </source>
</evidence>
<dbReference type="PIRSF" id="PIRSF003113">
    <property type="entry name" value="BolA"/>
    <property type="match status" value="1"/>
</dbReference>
<keyword evidence="5" id="KW-1185">Reference proteome</keyword>
<protein>
    <recommendedName>
        <fullName evidence="2">DNA-binding transcriptional regulator BolA</fullName>
    </recommendedName>
</protein>
<dbReference type="Gene3D" id="3.30.300.90">
    <property type="entry name" value="BolA-like"/>
    <property type="match status" value="1"/>
</dbReference>
<evidence type="ECO:0000256" key="2">
    <source>
        <dbReference type="ARBA" id="ARBA00074073"/>
    </source>
</evidence>
<evidence type="ECO:0000313" key="4">
    <source>
        <dbReference type="EMBL" id="EAT13161.1"/>
    </source>
</evidence>
<dbReference type="Pfam" id="PF01722">
    <property type="entry name" value="BolA"/>
    <property type="match status" value="1"/>
</dbReference>
<gene>
    <name evidence="4" type="ORF">RED65_00335</name>
</gene>
<evidence type="ECO:0000313" key="5">
    <source>
        <dbReference type="Proteomes" id="UP000004263"/>
    </source>
</evidence>
<comment type="similarity">
    <text evidence="1 3">Belongs to the BolA/IbaG family.</text>
</comment>
<dbReference type="EMBL" id="AAQH01000002">
    <property type="protein sequence ID" value="EAT13161.1"/>
    <property type="molecule type" value="Genomic_DNA"/>
</dbReference>
<sequence>MIQETIEQKLNDQFSVKHLEIVNESHMHSVPANSETHFKVVLVADEFAGMNKVKQHQAIYAALKDELAGPVHALALHTFAPDTWQKQSVPDSPNCLGGNGK</sequence>
<accession>Q1N5C2</accession>
<organism evidence="4 5">
    <name type="scientific">Bermanella marisrubri</name>
    <dbReference type="NCBI Taxonomy" id="207949"/>
    <lineage>
        <taxon>Bacteria</taxon>
        <taxon>Pseudomonadati</taxon>
        <taxon>Pseudomonadota</taxon>
        <taxon>Gammaproteobacteria</taxon>
        <taxon>Oceanospirillales</taxon>
        <taxon>Oceanospirillaceae</taxon>
        <taxon>Bermanella</taxon>
    </lineage>
</organism>
<reference evidence="4 5" key="1">
    <citation type="submission" date="2006-03" db="EMBL/GenBank/DDBJ databases">
        <authorList>
            <person name="Pinhassi J."/>
            <person name="Pedros-Alio C."/>
            <person name="Ferriera S."/>
            <person name="Johnson J."/>
            <person name="Kravitz S."/>
            <person name="Halpern A."/>
            <person name="Remington K."/>
            <person name="Beeson K."/>
            <person name="Tran B."/>
            <person name="Rogers Y.-H."/>
            <person name="Friedman R."/>
            <person name="Venter J.C."/>
        </authorList>
    </citation>
    <scope>NUCLEOTIDE SEQUENCE [LARGE SCALE GENOMIC DNA]</scope>
    <source>
        <strain evidence="4 5">RED65</strain>
    </source>
</reference>
<evidence type="ECO:0000256" key="3">
    <source>
        <dbReference type="RuleBase" id="RU003860"/>
    </source>
</evidence>
<dbReference type="InterPro" id="IPR036065">
    <property type="entry name" value="BolA-like_sf"/>
</dbReference>
<dbReference type="SUPFAM" id="SSF82657">
    <property type="entry name" value="BolA-like"/>
    <property type="match status" value="1"/>
</dbReference>
<dbReference type="Proteomes" id="UP000004263">
    <property type="component" value="Unassembled WGS sequence"/>
</dbReference>
<dbReference type="PANTHER" id="PTHR46229:SF2">
    <property type="entry name" value="BOLA-LIKE PROTEIN 1"/>
    <property type="match status" value="1"/>
</dbReference>
<dbReference type="PANTHER" id="PTHR46229">
    <property type="entry name" value="BOLA TRANSCRIPTION REGULATOR"/>
    <property type="match status" value="1"/>
</dbReference>
<dbReference type="GO" id="GO:1990229">
    <property type="term" value="C:iron-sulfur cluster assembly complex"/>
    <property type="evidence" value="ECO:0007669"/>
    <property type="project" value="UniProtKB-ARBA"/>
</dbReference>
<dbReference type="InterPro" id="IPR050961">
    <property type="entry name" value="BolA/IbaG_stress_morph_reg"/>
</dbReference>
<proteinExistence type="inferred from homology"/>
<name>Q1N5C2_9GAMM</name>